<dbReference type="PANTHER" id="PTHR28156:SF1">
    <property type="entry name" value="FAS1 DOMAIN-CONTAINING PROTEIN YDR262W"/>
    <property type="match status" value="1"/>
</dbReference>
<reference evidence="3 4" key="1">
    <citation type="submission" date="2016-03" db="EMBL/GenBank/DDBJ databases">
        <authorList>
            <person name="Ploux O."/>
        </authorList>
    </citation>
    <scope>NUCLEOTIDE SEQUENCE [LARGE SCALE GENOMIC DNA]</scope>
    <source>
        <strain evidence="3 4">UAMH 11012</strain>
    </source>
</reference>
<feature type="compositionally biased region" description="Polar residues" evidence="2">
    <location>
        <begin position="22"/>
        <end position="32"/>
    </location>
</feature>
<evidence type="ECO:0000256" key="2">
    <source>
        <dbReference type="SAM" id="MobiDB-lite"/>
    </source>
</evidence>
<accession>A0A1L7WR39</accession>
<name>A0A1L7WR39_9HELO</name>
<evidence type="ECO:0000256" key="1">
    <source>
        <dbReference type="ARBA" id="ARBA00022729"/>
    </source>
</evidence>
<dbReference type="InterPro" id="IPR036378">
    <property type="entry name" value="FAS1_dom_sf"/>
</dbReference>
<gene>
    <name evidence="3" type="ORF">PAC_05102</name>
</gene>
<dbReference type="STRING" id="576137.A0A1L7WR39"/>
<proteinExistence type="predicted"/>
<dbReference type="InterPro" id="IPR040200">
    <property type="entry name" value="Mug57-like"/>
</dbReference>
<dbReference type="OrthoDB" id="5551751at2759"/>
<dbReference type="PANTHER" id="PTHR28156">
    <property type="entry name" value="FAS1 DOMAIN-CONTAINING PROTEIN YDR262W"/>
    <property type="match status" value="1"/>
</dbReference>
<protein>
    <submittedName>
        <fullName evidence="3">Related to FAS1 domain-containing protein NCU02579</fullName>
    </submittedName>
</protein>
<evidence type="ECO:0000313" key="4">
    <source>
        <dbReference type="Proteomes" id="UP000184330"/>
    </source>
</evidence>
<sequence>MRYQPFIYSLLTASIAVAASNPKQQRPLQNNLGPAMPPPPDKTKTSEPAGGDTVILSDVLGNDRSINIFAGFTRDFAPISARFEDSSLNTTILAPINSAIMGLPRKPWEDPKDYKEGGEGVYNEEGGEERAQRNLRRFVEEHVVGVSPWKEGKKVETLGGGSVWWEYKDGKQLIQPGNIEVSSVASRVHNGEVWILKGVRNYGA</sequence>
<feature type="region of interest" description="Disordered" evidence="2">
    <location>
        <begin position="22"/>
        <end position="50"/>
    </location>
</feature>
<organism evidence="3 4">
    <name type="scientific">Phialocephala subalpina</name>
    <dbReference type="NCBI Taxonomy" id="576137"/>
    <lineage>
        <taxon>Eukaryota</taxon>
        <taxon>Fungi</taxon>
        <taxon>Dikarya</taxon>
        <taxon>Ascomycota</taxon>
        <taxon>Pezizomycotina</taxon>
        <taxon>Leotiomycetes</taxon>
        <taxon>Helotiales</taxon>
        <taxon>Mollisiaceae</taxon>
        <taxon>Phialocephala</taxon>
        <taxon>Phialocephala fortinii species complex</taxon>
    </lineage>
</organism>
<evidence type="ECO:0000313" key="3">
    <source>
        <dbReference type="EMBL" id="CZR55215.1"/>
    </source>
</evidence>
<keyword evidence="4" id="KW-1185">Reference proteome</keyword>
<dbReference type="AlphaFoldDB" id="A0A1L7WR39"/>
<keyword evidence="1" id="KW-0732">Signal</keyword>
<dbReference type="EMBL" id="FJOG01000006">
    <property type="protein sequence ID" value="CZR55215.1"/>
    <property type="molecule type" value="Genomic_DNA"/>
</dbReference>
<dbReference type="SUPFAM" id="SSF82153">
    <property type="entry name" value="FAS1 domain"/>
    <property type="match status" value="1"/>
</dbReference>
<dbReference type="Proteomes" id="UP000184330">
    <property type="component" value="Unassembled WGS sequence"/>
</dbReference>